<dbReference type="Gene3D" id="3.40.190.10">
    <property type="entry name" value="Periplasmic binding protein-like II"/>
    <property type="match status" value="1"/>
</dbReference>
<evidence type="ECO:0000313" key="4">
    <source>
        <dbReference type="EMBL" id="SFL81511.1"/>
    </source>
</evidence>
<dbReference type="PANTHER" id="PTHR30290:SF83">
    <property type="entry name" value="ABC TRANSPORTER SUBSTRATE-BINDING PROTEIN"/>
    <property type="match status" value="1"/>
</dbReference>
<evidence type="ECO:0000259" key="3">
    <source>
        <dbReference type="Pfam" id="PF00496"/>
    </source>
</evidence>
<evidence type="ECO:0000256" key="2">
    <source>
        <dbReference type="ARBA" id="ARBA00005695"/>
    </source>
</evidence>
<dbReference type="Gene3D" id="3.90.76.10">
    <property type="entry name" value="Dipeptide-binding Protein, Domain 1"/>
    <property type="match status" value="1"/>
</dbReference>
<feature type="domain" description="Solute-binding protein family 5" evidence="3">
    <location>
        <begin position="110"/>
        <end position="449"/>
    </location>
</feature>
<dbReference type="Proteomes" id="UP000199048">
    <property type="component" value="Unassembled WGS sequence"/>
</dbReference>
<protein>
    <submittedName>
        <fullName evidence="4">ABC-type transport system, substrate-binding protein</fullName>
    </submittedName>
</protein>
<dbReference type="InterPro" id="IPR000914">
    <property type="entry name" value="SBP_5_dom"/>
</dbReference>
<proteinExistence type="inferred from homology"/>
<dbReference type="InterPro" id="IPR030678">
    <property type="entry name" value="Peptide/Ni-bd"/>
</dbReference>
<keyword evidence="5" id="KW-1185">Reference proteome</keyword>
<dbReference type="GO" id="GO:0030288">
    <property type="term" value="C:outer membrane-bounded periplasmic space"/>
    <property type="evidence" value="ECO:0007669"/>
    <property type="project" value="UniProtKB-ARBA"/>
</dbReference>
<sequence length="570" mass="62707">MDRDRLAAGLHTVERIPGPPSRTNASPRTDMLSRLKTFGARAALAGALALSASSAALAQGTLRIGMTASDIPLTTGQTDNGGEGMRFLGYTVYDGLINWDLSSAELASDLVPGLATSWAVDATDKTKWTFKLRPGVKFHDGSDFTADAVVWNLDKLLKADAPQYDPRQSAQGKTRIPAVASYRAVDPMTLEIVTKAPDATLPYQIAWIMMSSPAQWEKVGKSWDAFAKQPSGTGPWKLTLFAPRERAEMVPFKEYWDTNRVPKLDKLVLVPLPEANARVAALRSGQVDWIEAPAPDAVASLKGAGFTIVTNAYPHNWTWHLSRVEGSPWNDIRVRKAANLAIDRDGLKELLGGLAIPAKGFMPPGHQWFGHPSFDVKFDPDAAKKLMAEAGYSPAKPLKLKVAISASGSGQMQPLPMNEFVQQNLADVGIQVDYEVVEWNTLINIWRAGAKADISRGVSAINYSYFIQDPFTGFIRHLQSNFAPPNGTNWGYYSDPAMDKLFDQVRNTFDKTEQTKVLEKVHEKYVDDALFIMITHDVNPRAMSPKVKGFVQAQNWFQDFSKITIATAGR</sequence>
<gene>
    <name evidence="4" type="ORF">SAMN05192568_1011104</name>
</gene>
<evidence type="ECO:0000256" key="1">
    <source>
        <dbReference type="ARBA" id="ARBA00004418"/>
    </source>
</evidence>
<dbReference type="AlphaFoldDB" id="A0A1I4KSC4"/>
<dbReference type="EMBL" id="FOTK01000011">
    <property type="protein sequence ID" value="SFL81511.1"/>
    <property type="molecule type" value="Genomic_DNA"/>
</dbReference>
<dbReference type="STRING" id="582667.SAMN05192568_1011104"/>
<comment type="similarity">
    <text evidence="2">Belongs to the bacterial solute-binding protein 5 family.</text>
</comment>
<dbReference type="GO" id="GO:0043190">
    <property type="term" value="C:ATP-binding cassette (ABC) transporter complex"/>
    <property type="evidence" value="ECO:0007669"/>
    <property type="project" value="InterPro"/>
</dbReference>
<dbReference type="GO" id="GO:1904680">
    <property type="term" value="F:peptide transmembrane transporter activity"/>
    <property type="evidence" value="ECO:0007669"/>
    <property type="project" value="TreeGrafter"/>
</dbReference>
<dbReference type="GO" id="GO:0015833">
    <property type="term" value="P:peptide transport"/>
    <property type="evidence" value="ECO:0007669"/>
    <property type="project" value="TreeGrafter"/>
</dbReference>
<dbReference type="SUPFAM" id="SSF53850">
    <property type="entry name" value="Periplasmic binding protein-like II"/>
    <property type="match status" value="1"/>
</dbReference>
<dbReference type="InterPro" id="IPR039424">
    <property type="entry name" value="SBP_5"/>
</dbReference>
<dbReference type="Gene3D" id="3.10.105.10">
    <property type="entry name" value="Dipeptide-binding Protein, Domain 3"/>
    <property type="match status" value="1"/>
</dbReference>
<dbReference type="CDD" id="cd08495">
    <property type="entry name" value="PBP2_NikA_DppA_OppA_like_8"/>
    <property type="match status" value="1"/>
</dbReference>
<accession>A0A1I4KSC4</accession>
<comment type="subcellular location">
    <subcellularLocation>
        <location evidence="1">Periplasm</location>
    </subcellularLocation>
</comment>
<dbReference type="PANTHER" id="PTHR30290">
    <property type="entry name" value="PERIPLASMIC BINDING COMPONENT OF ABC TRANSPORTER"/>
    <property type="match status" value="1"/>
</dbReference>
<dbReference type="PIRSF" id="PIRSF002741">
    <property type="entry name" value="MppA"/>
    <property type="match status" value="1"/>
</dbReference>
<evidence type="ECO:0000313" key="5">
    <source>
        <dbReference type="Proteomes" id="UP000199048"/>
    </source>
</evidence>
<reference evidence="5" key="1">
    <citation type="submission" date="2016-10" db="EMBL/GenBank/DDBJ databases">
        <authorList>
            <person name="Varghese N."/>
            <person name="Submissions S."/>
        </authorList>
    </citation>
    <scope>NUCLEOTIDE SEQUENCE [LARGE SCALE GENOMIC DNA]</scope>
    <source>
        <strain evidence="5">BL36</strain>
    </source>
</reference>
<dbReference type="Pfam" id="PF00496">
    <property type="entry name" value="SBP_bac_5"/>
    <property type="match status" value="1"/>
</dbReference>
<name>A0A1I4KSC4_9HYPH</name>
<organism evidence="4 5">
    <name type="scientific">Methylobacterium pseudosasicola</name>
    <dbReference type="NCBI Taxonomy" id="582667"/>
    <lineage>
        <taxon>Bacteria</taxon>
        <taxon>Pseudomonadati</taxon>
        <taxon>Pseudomonadota</taxon>
        <taxon>Alphaproteobacteria</taxon>
        <taxon>Hyphomicrobiales</taxon>
        <taxon>Methylobacteriaceae</taxon>
        <taxon>Methylobacterium</taxon>
    </lineage>
</organism>